<dbReference type="Pfam" id="PF01565">
    <property type="entry name" value="FAD_binding_4"/>
    <property type="match status" value="1"/>
</dbReference>
<gene>
    <name evidence="11" type="ORF">BCR34DRAFT_621631</name>
</gene>
<protein>
    <recommendedName>
        <fullName evidence="13">FAD-binding PCMH-type domain-containing protein</fullName>
    </recommendedName>
</protein>
<dbReference type="Gene3D" id="3.30.465.10">
    <property type="match status" value="1"/>
</dbReference>
<feature type="region of interest" description="Disordered" evidence="7">
    <location>
        <begin position="84"/>
        <end position="113"/>
    </location>
</feature>
<evidence type="ECO:0000313" key="11">
    <source>
        <dbReference type="EMBL" id="ORY17984.1"/>
    </source>
</evidence>
<evidence type="ECO:0000256" key="7">
    <source>
        <dbReference type="SAM" id="MobiDB-lite"/>
    </source>
</evidence>
<feature type="compositionally biased region" description="Low complexity" evidence="7">
    <location>
        <begin position="84"/>
        <end position="110"/>
    </location>
</feature>
<dbReference type="InterPro" id="IPR012951">
    <property type="entry name" value="BBE"/>
</dbReference>
<dbReference type="PANTHER" id="PTHR42973:SF15">
    <property type="entry name" value="FAD-BINDING PCMH-TYPE DOMAIN-CONTAINING PROTEIN"/>
    <property type="match status" value="1"/>
</dbReference>
<dbReference type="Gene3D" id="3.40.462.20">
    <property type="match status" value="1"/>
</dbReference>
<evidence type="ECO:0000256" key="3">
    <source>
        <dbReference type="ARBA" id="ARBA00022669"/>
    </source>
</evidence>
<reference evidence="11 12" key="1">
    <citation type="submission" date="2016-07" db="EMBL/GenBank/DDBJ databases">
        <title>Pervasive Adenine N6-methylation of Active Genes in Fungi.</title>
        <authorList>
            <consortium name="DOE Joint Genome Institute"/>
            <person name="Mondo S.J."/>
            <person name="Dannebaum R.O."/>
            <person name="Kuo R.C."/>
            <person name="Labutti K."/>
            <person name="Haridas S."/>
            <person name="Kuo A."/>
            <person name="Salamov A."/>
            <person name="Ahrendt S.R."/>
            <person name="Lipzen A."/>
            <person name="Sullivan W."/>
            <person name="Andreopoulos W.B."/>
            <person name="Clum A."/>
            <person name="Lindquist E."/>
            <person name="Daum C."/>
            <person name="Ramamoorthy G.K."/>
            <person name="Gryganskyi A."/>
            <person name="Culley D."/>
            <person name="Magnuson J.K."/>
            <person name="James T.Y."/>
            <person name="O'Malley M.A."/>
            <person name="Stajich J.E."/>
            <person name="Spatafora J.W."/>
            <person name="Visel A."/>
            <person name="Grigoriev I.V."/>
        </authorList>
    </citation>
    <scope>NUCLEOTIDE SEQUENCE [LARGE SCALE GENOMIC DNA]</scope>
    <source>
        <strain evidence="11 12">CBS 115471</strain>
    </source>
</reference>
<keyword evidence="6" id="KW-1015">Disulfide bond</keyword>
<dbReference type="GO" id="GO:0071949">
    <property type="term" value="F:FAD binding"/>
    <property type="evidence" value="ECO:0007669"/>
    <property type="project" value="InterPro"/>
</dbReference>
<feature type="chain" id="PRO_5013254386" description="FAD-binding PCMH-type domain-containing protein" evidence="8">
    <location>
        <begin position="23"/>
        <end position="578"/>
    </location>
</feature>
<comment type="caution">
    <text evidence="11">The sequence shown here is derived from an EMBL/GenBank/DDBJ whole genome shotgun (WGS) entry which is preliminary data.</text>
</comment>
<organism evidence="11 12">
    <name type="scientific">Clohesyomyces aquaticus</name>
    <dbReference type="NCBI Taxonomy" id="1231657"/>
    <lineage>
        <taxon>Eukaryota</taxon>
        <taxon>Fungi</taxon>
        <taxon>Dikarya</taxon>
        <taxon>Ascomycota</taxon>
        <taxon>Pezizomycotina</taxon>
        <taxon>Dothideomycetes</taxon>
        <taxon>Pleosporomycetidae</taxon>
        <taxon>Pleosporales</taxon>
        <taxon>Lindgomycetaceae</taxon>
        <taxon>Clohesyomyces</taxon>
    </lineage>
</organism>
<dbReference type="InterPro" id="IPR050416">
    <property type="entry name" value="FAD-linked_Oxidoreductase"/>
</dbReference>
<dbReference type="SMART" id="SM00270">
    <property type="entry name" value="ChtBD1"/>
    <property type="match status" value="1"/>
</dbReference>
<evidence type="ECO:0000256" key="5">
    <source>
        <dbReference type="ARBA" id="ARBA00023002"/>
    </source>
</evidence>
<name>A0A1Y2A644_9PLEO</name>
<feature type="domain" description="FAD-binding PCMH-type" evidence="10">
    <location>
        <begin position="142"/>
        <end position="315"/>
    </location>
</feature>
<dbReference type="InterPro" id="IPR006094">
    <property type="entry name" value="Oxid_FAD_bind_N"/>
</dbReference>
<dbReference type="OrthoDB" id="407275at2759"/>
<dbReference type="STRING" id="1231657.A0A1Y2A644"/>
<accession>A0A1Y2A644</accession>
<keyword evidence="4" id="KW-0274">FAD</keyword>
<dbReference type="GO" id="GO:0008061">
    <property type="term" value="F:chitin binding"/>
    <property type="evidence" value="ECO:0007669"/>
    <property type="project" value="UniProtKB-UniRule"/>
</dbReference>
<feature type="disulfide bond" evidence="6">
    <location>
        <begin position="38"/>
        <end position="53"/>
    </location>
</feature>
<evidence type="ECO:0000256" key="1">
    <source>
        <dbReference type="ARBA" id="ARBA00005466"/>
    </source>
</evidence>
<dbReference type="Proteomes" id="UP000193144">
    <property type="component" value="Unassembled WGS sequence"/>
</dbReference>
<feature type="domain" description="Chitin-binding type-1" evidence="9">
    <location>
        <begin position="35"/>
        <end position="79"/>
    </location>
</feature>
<dbReference type="Pfam" id="PF08031">
    <property type="entry name" value="BBE"/>
    <property type="match status" value="1"/>
</dbReference>
<dbReference type="SUPFAM" id="SSF57016">
    <property type="entry name" value="Plant lectins/antimicrobial peptides"/>
    <property type="match status" value="1"/>
</dbReference>
<keyword evidence="2" id="KW-0285">Flavoprotein</keyword>
<dbReference type="AlphaFoldDB" id="A0A1Y2A644"/>
<dbReference type="Gene3D" id="3.30.60.10">
    <property type="entry name" value="Endochitinase-like"/>
    <property type="match status" value="1"/>
</dbReference>
<evidence type="ECO:0000256" key="8">
    <source>
        <dbReference type="SAM" id="SignalP"/>
    </source>
</evidence>
<dbReference type="PROSITE" id="PS51387">
    <property type="entry name" value="FAD_PCMH"/>
    <property type="match status" value="1"/>
</dbReference>
<comment type="similarity">
    <text evidence="1">Belongs to the oxygen-dependent FAD-linked oxidoreductase family.</text>
</comment>
<sequence>MKSTYATSIVLAGLFSLGLVSATPVTARALKVSTDGSCGGTITCQGSTFGNCCSQYGYCGSTAAYCGTGCQPGFGTCTGSTPISSKPSSTSKAASTSKASSTSTPTPTGTNLSDCLNGKSVPVSWVSSPNYAGLAAPYNLRLPYKPVVIVIPTTAQHVQDAVTCAAKAGVKVQAKSGGHSYSSYSSGGKDGSMMIDLQSMQNIKLDTATGIVTVGGGVRLGNLAQGIYDQGQRALPHGTCPGVGIGGHATHGGYGHTSRNWGLAMDTIVGVDVVLANGTMVKVSSTQYPSIFWAVRGAADSFGVAVNFYMQTNPAPTSVTYFEFSFPTMFNAKKTFTNSFLHLQDFAKNSSVIDNRISFGIYMDGSSYSVSGAFFGTVSEFNTKIKPELLRSLPTPSTPKVQSYGWIDYLTLVSGESTISVPLTGYNKHDDFYAKSLTVPESSGGLTATTLNTLYDYLLTGGDVSWFIIVNLYGGPKSSINSKTTDFAAYSDRDSLWVFQNYGETASSINFIQGINDKVTQAQVGTTFGAYLNYVDPNLDAATAHKVYYGDALYAKLLALKQLVDPQSVFWNPQAIGV</sequence>
<dbReference type="PROSITE" id="PS50941">
    <property type="entry name" value="CHIT_BIND_I_2"/>
    <property type="match status" value="1"/>
</dbReference>
<feature type="signal peptide" evidence="8">
    <location>
        <begin position="1"/>
        <end position="22"/>
    </location>
</feature>
<evidence type="ECO:0000259" key="10">
    <source>
        <dbReference type="PROSITE" id="PS51387"/>
    </source>
</evidence>
<dbReference type="SUPFAM" id="SSF56176">
    <property type="entry name" value="FAD-binding/transporter-associated domain-like"/>
    <property type="match status" value="1"/>
</dbReference>
<dbReference type="CDD" id="cd11618">
    <property type="entry name" value="ChtBD1_1"/>
    <property type="match status" value="1"/>
</dbReference>
<evidence type="ECO:0000256" key="6">
    <source>
        <dbReference type="PROSITE-ProRule" id="PRU00261"/>
    </source>
</evidence>
<evidence type="ECO:0000313" key="12">
    <source>
        <dbReference type="Proteomes" id="UP000193144"/>
    </source>
</evidence>
<dbReference type="InterPro" id="IPR016169">
    <property type="entry name" value="FAD-bd_PCMH_sub2"/>
</dbReference>
<evidence type="ECO:0000256" key="2">
    <source>
        <dbReference type="ARBA" id="ARBA00022630"/>
    </source>
</evidence>
<keyword evidence="8" id="KW-0732">Signal</keyword>
<dbReference type="InterPro" id="IPR001002">
    <property type="entry name" value="Chitin-bd_1"/>
</dbReference>
<feature type="disulfide bond" evidence="6">
    <location>
        <begin position="52"/>
        <end position="66"/>
    </location>
</feature>
<comment type="caution">
    <text evidence="6">Lacks conserved residue(s) required for the propagation of feature annotation.</text>
</comment>
<evidence type="ECO:0008006" key="13">
    <source>
        <dbReference type="Google" id="ProtNLM"/>
    </source>
</evidence>
<dbReference type="InterPro" id="IPR036861">
    <property type="entry name" value="Endochitinase-like_sf"/>
</dbReference>
<evidence type="ECO:0000256" key="4">
    <source>
        <dbReference type="ARBA" id="ARBA00022827"/>
    </source>
</evidence>
<keyword evidence="3 6" id="KW-0147">Chitin-binding</keyword>
<keyword evidence="5" id="KW-0560">Oxidoreductase</keyword>
<dbReference type="InterPro" id="IPR016166">
    <property type="entry name" value="FAD-bd_PCMH"/>
</dbReference>
<dbReference type="InterPro" id="IPR036318">
    <property type="entry name" value="FAD-bd_PCMH-like_sf"/>
</dbReference>
<proteinExistence type="inferred from homology"/>
<evidence type="ECO:0000259" key="9">
    <source>
        <dbReference type="PROSITE" id="PS50941"/>
    </source>
</evidence>
<keyword evidence="12" id="KW-1185">Reference proteome</keyword>
<dbReference type="EMBL" id="MCFA01000009">
    <property type="protein sequence ID" value="ORY17984.1"/>
    <property type="molecule type" value="Genomic_DNA"/>
</dbReference>
<dbReference type="GO" id="GO:0016491">
    <property type="term" value="F:oxidoreductase activity"/>
    <property type="evidence" value="ECO:0007669"/>
    <property type="project" value="UniProtKB-KW"/>
</dbReference>
<dbReference type="PANTHER" id="PTHR42973">
    <property type="entry name" value="BINDING OXIDOREDUCTASE, PUTATIVE (AFU_ORTHOLOGUE AFUA_1G17690)-RELATED"/>
    <property type="match status" value="1"/>
</dbReference>